<feature type="transmembrane region" description="Helical" evidence="6">
    <location>
        <begin position="299"/>
        <end position="320"/>
    </location>
</feature>
<protein>
    <submittedName>
        <fullName evidence="7">Branched-chain amino acid ABC transporter permease</fullName>
    </submittedName>
</protein>
<reference evidence="7 8" key="1">
    <citation type="submission" date="2019-06" db="EMBL/GenBank/DDBJ databases">
        <title>New taxonomy in bacterial strain CC-CFT640, isolated from vineyard.</title>
        <authorList>
            <person name="Lin S.-Y."/>
            <person name="Tsai C.-F."/>
            <person name="Young C.-C."/>
        </authorList>
    </citation>
    <scope>NUCLEOTIDE SEQUENCE [LARGE SCALE GENOMIC DNA]</scope>
    <source>
        <strain evidence="7 8">CC-CFT640</strain>
    </source>
</reference>
<feature type="transmembrane region" description="Helical" evidence="6">
    <location>
        <begin position="37"/>
        <end position="58"/>
    </location>
</feature>
<keyword evidence="8" id="KW-1185">Reference proteome</keyword>
<feature type="transmembrane region" description="Helical" evidence="6">
    <location>
        <begin position="248"/>
        <end position="268"/>
    </location>
</feature>
<evidence type="ECO:0000256" key="3">
    <source>
        <dbReference type="ARBA" id="ARBA00022692"/>
    </source>
</evidence>
<dbReference type="RefSeq" id="WP_147851898.1">
    <property type="nucleotide sequence ID" value="NZ_VDUZ01000066.1"/>
</dbReference>
<comment type="caution">
    <text evidence="7">The sequence shown here is derived from an EMBL/GenBank/DDBJ whole genome shotgun (WGS) entry which is preliminary data.</text>
</comment>
<dbReference type="CDD" id="cd06581">
    <property type="entry name" value="TM_PBP1_LivM_like"/>
    <property type="match status" value="1"/>
</dbReference>
<keyword evidence="3 6" id="KW-0812">Transmembrane</keyword>
<feature type="transmembrane region" description="Helical" evidence="6">
    <location>
        <begin position="222"/>
        <end position="242"/>
    </location>
</feature>
<feature type="transmembrane region" description="Helical" evidence="6">
    <location>
        <begin position="124"/>
        <end position="142"/>
    </location>
</feature>
<dbReference type="Pfam" id="PF02653">
    <property type="entry name" value="BPD_transp_2"/>
    <property type="match status" value="1"/>
</dbReference>
<feature type="transmembrane region" description="Helical" evidence="6">
    <location>
        <begin position="65"/>
        <end position="84"/>
    </location>
</feature>
<dbReference type="GO" id="GO:0015658">
    <property type="term" value="F:branched-chain amino acid transmembrane transporter activity"/>
    <property type="evidence" value="ECO:0007669"/>
    <property type="project" value="InterPro"/>
</dbReference>
<dbReference type="OrthoDB" id="9804361at2"/>
<keyword evidence="4 6" id="KW-1133">Transmembrane helix</keyword>
<dbReference type="AlphaFoldDB" id="A0A5C8PA16"/>
<name>A0A5C8PA16_9HYPH</name>
<evidence type="ECO:0000256" key="6">
    <source>
        <dbReference type="SAM" id="Phobius"/>
    </source>
</evidence>
<feature type="transmembrane region" description="Helical" evidence="6">
    <location>
        <begin position="12"/>
        <end position="31"/>
    </location>
</feature>
<evidence type="ECO:0000313" key="8">
    <source>
        <dbReference type="Proteomes" id="UP000321638"/>
    </source>
</evidence>
<keyword evidence="2" id="KW-1003">Cell membrane</keyword>
<evidence type="ECO:0000256" key="4">
    <source>
        <dbReference type="ARBA" id="ARBA00022989"/>
    </source>
</evidence>
<keyword evidence="5 6" id="KW-0472">Membrane</keyword>
<accession>A0A5C8PA16</accession>
<dbReference type="EMBL" id="VDUZ01000066">
    <property type="protein sequence ID" value="TXL70067.1"/>
    <property type="molecule type" value="Genomic_DNA"/>
</dbReference>
<feature type="transmembrane region" description="Helical" evidence="6">
    <location>
        <begin position="275"/>
        <end position="293"/>
    </location>
</feature>
<evidence type="ECO:0000256" key="5">
    <source>
        <dbReference type="ARBA" id="ARBA00023136"/>
    </source>
</evidence>
<comment type="subcellular location">
    <subcellularLocation>
        <location evidence="1">Cell membrane</location>
        <topology evidence="1">Multi-pass membrane protein</topology>
    </subcellularLocation>
</comment>
<dbReference type="GO" id="GO:0005886">
    <property type="term" value="C:plasma membrane"/>
    <property type="evidence" value="ECO:0007669"/>
    <property type="project" value="UniProtKB-SubCell"/>
</dbReference>
<gene>
    <name evidence="7" type="ORF">FHP25_36250</name>
</gene>
<feature type="transmembrane region" description="Helical" evidence="6">
    <location>
        <begin position="172"/>
        <end position="189"/>
    </location>
</feature>
<feature type="transmembrane region" description="Helical" evidence="6">
    <location>
        <begin position="96"/>
        <end position="117"/>
    </location>
</feature>
<evidence type="ECO:0000256" key="1">
    <source>
        <dbReference type="ARBA" id="ARBA00004651"/>
    </source>
</evidence>
<organism evidence="7 8">
    <name type="scientific">Vineibacter terrae</name>
    <dbReference type="NCBI Taxonomy" id="2586908"/>
    <lineage>
        <taxon>Bacteria</taxon>
        <taxon>Pseudomonadati</taxon>
        <taxon>Pseudomonadota</taxon>
        <taxon>Alphaproteobacteria</taxon>
        <taxon>Hyphomicrobiales</taxon>
        <taxon>Vineibacter</taxon>
    </lineage>
</organism>
<dbReference type="Proteomes" id="UP000321638">
    <property type="component" value="Unassembled WGS sequence"/>
</dbReference>
<dbReference type="PANTHER" id="PTHR30482">
    <property type="entry name" value="HIGH-AFFINITY BRANCHED-CHAIN AMINO ACID TRANSPORT SYSTEM PERMEASE"/>
    <property type="match status" value="1"/>
</dbReference>
<proteinExistence type="predicted"/>
<dbReference type="PANTHER" id="PTHR30482:SF17">
    <property type="entry name" value="ABC TRANSPORTER ATP-BINDING PROTEIN"/>
    <property type="match status" value="1"/>
</dbReference>
<sequence length="346" mass="37063">MDSTRSTPAAGWPLLALHPGLMLAALAIYPMLANDFFILQIGGQTLMLGLIALSLMLLAGYGGMVTLSQMTVAGISAYMVALLGDSHGGASLGWPWWLAIPAAIMVAVIAAAFIGALSAKTEGIYTIMITLAVGVAVFYLVLQNRVIFNGFQGLSHVRPPVVLGVDWRTPVAFYYLALACAVAGYYFVWRLRRTAFGLALQGIRDNPRRMSALGYDVIRHRIAAHAMAGAIAGVGGVLLAWYNTFVSPATVGVDAMINVLLVAVIGGIRHPLGAFLGAAVFVLLQSFAIDLIGSQRFRLLIGLIFLSTVLFSQDGLLGLWAQCRRWWVSVAGRRPFLISSSELPDR</sequence>
<dbReference type="InterPro" id="IPR001851">
    <property type="entry name" value="ABC_transp_permease"/>
</dbReference>
<evidence type="ECO:0000313" key="7">
    <source>
        <dbReference type="EMBL" id="TXL70067.1"/>
    </source>
</evidence>
<evidence type="ECO:0000256" key="2">
    <source>
        <dbReference type="ARBA" id="ARBA00022475"/>
    </source>
</evidence>
<dbReference type="InterPro" id="IPR043428">
    <property type="entry name" value="LivM-like"/>
</dbReference>